<dbReference type="EMBL" id="LAZR01006369">
    <property type="protein sequence ID" value="KKM92619.1"/>
    <property type="molecule type" value="Genomic_DNA"/>
</dbReference>
<name>A0A0F9LCI5_9ZZZZ</name>
<accession>A0A0F9LCI5</accession>
<sequence length="48" mass="5274">MTARRYYCDACGKVLGKREPPDTVTCSRCGHVNELTKRVSGATITVTK</sequence>
<proteinExistence type="predicted"/>
<protein>
    <submittedName>
        <fullName evidence="1">Uncharacterized protein</fullName>
    </submittedName>
</protein>
<comment type="caution">
    <text evidence="1">The sequence shown here is derived from an EMBL/GenBank/DDBJ whole genome shotgun (WGS) entry which is preliminary data.</text>
</comment>
<evidence type="ECO:0000313" key="1">
    <source>
        <dbReference type="EMBL" id="KKM92619.1"/>
    </source>
</evidence>
<organism evidence="1">
    <name type="scientific">marine sediment metagenome</name>
    <dbReference type="NCBI Taxonomy" id="412755"/>
    <lineage>
        <taxon>unclassified sequences</taxon>
        <taxon>metagenomes</taxon>
        <taxon>ecological metagenomes</taxon>
    </lineage>
</organism>
<reference evidence="1" key="1">
    <citation type="journal article" date="2015" name="Nature">
        <title>Complex archaea that bridge the gap between prokaryotes and eukaryotes.</title>
        <authorList>
            <person name="Spang A."/>
            <person name="Saw J.H."/>
            <person name="Jorgensen S.L."/>
            <person name="Zaremba-Niedzwiedzka K."/>
            <person name="Martijn J."/>
            <person name="Lind A.E."/>
            <person name="van Eijk R."/>
            <person name="Schleper C."/>
            <person name="Guy L."/>
            <person name="Ettema T.J."/>
        </authorList>
    </citation>
    <scope>NUCLEOTIDE SEQUENCE</scope>
</reference>
<gene>
    <name evidence="1" type="ORF">LCGC14_1216800</name>
</gene>
<dbReference type="AlphaFoldDB" id="A0A0F9LCI5"/>